<dbReference type="GO" id="GO:0005737">
    <property type="term" value="C:cytoplasm"/>
    <property type="evidence" value="ECO:0007669"/>
    <property type="project" value="InterPro"/>
</dbReference>
<keyword evidence="7" id="KW-0677">Repeat</keyword>
<evidence type="ECO:0000256" key="8">
    <source>
        <dbReference type="ARBA" id="ARBA00023315"/>
    </source>
</evidence>
<dbReference type="OrthoDB" id="9801456at2"/>
<dbReference type="Pfam" id="PF06426">
    <property type="entry name" value="SATase_N"/>
    <property type="match status" value="1"/>
</dbReference>
<comment type="pathway">
    <text evidence="1">Amino-acid biosynthesis; L-cysteine biosynthesis; L-cysteine from L-serine: step 1/2.</text>
</comment>
<dbReference type="InterPro" id="IPR045304">
    <property type="entry name" value="LbH_SAT"/>
</dbReference>
<dbReference type="GO" id="GO:0006535">
    <property type="term" value="P:cysteine biosynthetic process from serine"/>
    <property type="evidence" value="ECO:0007669"/>
    <property type="project" value="InterPro"/>
</dbReference>
<evidence type="ECO:0000256" key="5">
    <source>
        <dbReference type="ARBA" id="ARBA00022605"/>
    </source>
</evidence>
<evidence type="ECO:0000256" key="3">
    <source>
        <dbReference type="ARBA" id="ARBA00013266"/>
    </source>
</evidence>
<evidence type="ECO:0000256" key="2">
    <source>
        <dbReference type="ARBA" id="ARBA00007274"/>
    </source>
</evidence>
<evidence type="ECO:0000256" key="7">
    <source>
        <dbReference type="ARBA" id="ARBA00022737"/>
    </source>
</evidence>
<dbReference type="SUPFAM" id="SSF51161">
    <property type="entry name" value="Trimeric LpxA-like enzymes"/>
    <property type="match status" value="1"/>
</dbReference>
<evidence type="ECO:0000256" key="4">
    <source>
        <dbReference type="ARBA" id="ARBA00018522"/>
    </source>
</evidence>
<dbReference type="InterPro" id="IPR053376">
    <property type="entry name" value="Serine_acetyltransferase"/>
</dbReference>
<dbReference type="NCBIfam" id="NF041874">
    <property type="entry name" value="EPS_EpsC"/>
    <property type="match status" value="1"/>
</dbReference>
<gene>
    <name evidence="11" type="primary">cysE</name>
    <name evidence="11" type="ORF">CH339_07345</name>
</gene>
<dbReference type="FunFam" id="2.160.10.10:FF:000002">
    <property type="entry name" value="Serine acetyltransferase"/>
    <property type="match status" value="1"/>
</dbReference>
<dbReference type="Gene3D" id="2.160.10.10">
    <property type="entry name" value="Hexapeptide repeat proteins"/>
    <property type="match status" value="1"/>
</dbReference>
<dbReference type="InterPro" id="IPR005881">
    <property type="entry name" value="Ser_O-AcTrfase"/>
</dbReference>
<evidence type="ECO:0000313" key="12">
    <source>
        <dbReference type="Proteomes" id="UP000249299"/>
    </source>
</evidence>
<reference evidence="11 12" key="1">
    <citation type="submission" date="2017-07" db="EMBL/GenBank/DDBJ databases">
        <title>Draft Genome Sequences of Select Purple Nonsulfur Bacteria.</title>
        <authorList>
            <person name="Lasarre B."/>
            <person name="Mckinlay J.B."/>
        </authorList>
    </citation>
    <scope>NUCLEOTIDE SEQUENCE [LARGE SCALE GENOMIC DNA]</scope>
    <source>
        <strain evidence="11 12">DSM 11290</strain>
    </source>
</reference>
<dbReference type="InterPro" id="IPR010493">
    <property type="entry name" value="Ser_AcTrfase_N"/>
</dbReference>
<comment type="caution">
    <text evidence="11">The sequence shown here is derived from an EMBL/GenBank/DDBJ whole genome shotgun (WGS) entry which is preliminary data.</text>
</comment>
<evidence type="ECO:0000256" key="6">
    <source>
        <dbReference type="ARBA" id="ARBA00022679"/>
    </source>
</evidence>
<dbReference type="Proteomes" id="UP000249299">
    <property type="component" value="Unassembled WGS sequence"/>
</dbReference>
<dbReference type="EC" id="2.3.1.30" evidence="3"/>
<evidence type="ECO:0000256" key="9">
    <source>
        <dbReference type="ARBA" id="ARBA00049486"/>
    </source>
</evidence>
<dbReference type="SMART" id="SM00971">
    <property type="entry name" value="SATase_N"/>
    <property type="match status" value="1"/>
</dbReference>
<dbReference type="GO" id="GO:0009001">
    <property type="term" value="F:serine O-acetyltransferase activity"/>
    <property type="evidence" value="ECO:0007669"/>
    <property type="project" value="UniProtKB-EC"/>
</dbReference>
<dbReference type="CDD" id="cd03354">
    <property type="entry name" value="LbH_SAT"/>
    <property type="match status" value="1"/>
</dbReference>
<keyword evidence="6 11" id="KW-0808">Transferase</keyword>
<dbReference type="InterPro" id="IPR042122">
    <property type="entry name" value="Ser_AcTrfase_N_sf"/>
</dbReference>
<dbReference type="Gene3D" id="1.10.3130.10">
    <property type="entry name" value="serine acetyltransferase, domain 1"/>
    <property type="match status" value="1"/>
</dbReference>
<feature type="domain" description="Serine acetyltransferase N-terminal" evidence="10">
    <location>
        <begin position="18"/>
        <end position="122"/>
    </location>
</feature>
<dbReference type="PROSITE" id="PS00101">
    <property type="entry name" value="HEXAPEP_TRANSFERASES"/>
    <property type="match status" value="1"/>
</dbReference>
<keyword evidence="8" id="KW-0012">Acyltransferase</keyword>
<dbReference type="EMBL" id="NPEV01000011">
    <property type="protein sequence ID" value="RAI28154.1"/>
    <property type="molecule type" value="Genomic_DNA"/>
</dbReference>
<sequence>MAQPNVRIENTLATHDPVWTRIREEAEEIVGREPQLAGFLYESILNHSALEDAIIARIAARLDHGAVAANHIRSAYDDALGDDPSLRDAFRVDIAAVFDRDPACNRYIDPVLYFKGFHALQTQRLGHWLWKHNREDFALYLQSRSSEIFQVDIHPAVPIGRSIFLDHATGLVVGGTAVIEDEVSILQGVTLGGTGKETGDRHPKIRTGVLIGAGAKILGNIEIGCCSRIAAGSVVLRDVPAAVTVAGVPAKIVGRAGCAEPSIMMDQTLAERDEAGDSD</sequence>
<dbReference type="InterPro" id="IPR018357">
    <property type="entry name" value="Hexapep_transf_CS"/>
</dbReference>
<keyword evidence="12" id="KW-1185">Reference proteome</keyword>
<dbReference type="PANTHER" id="PTHR42811">
    <property type="entry name" value="SERINE ACETYLTRANSFERASE"/>
    <property type="match status" value="1"/>
</dbReference>
<dbReference type="RefSeq" id="WP_111433694.1">
    <property type="nucleotide sequence ID" value="NZ_JACIGG010000002.1"/>
</dbReference>
<dbReference type="AlphaFoldDB" id="A0A327JRU7"/>
<protein>
    <recommendedName>
        <fullName evidence="4">Serine acetyltransferase</fullName>
        <ecNumber evidence="3">2.3.1.30</ecNumber>
    </recommendedName>
</protein>
<evidence type="ECO:0000256" key="1">
    <source>
        <dbReference type="ARBA" id="ARBA00004876"/>
    </source>
</evidence>
<proteinExistence type="inferred from homology"/>
<dbReference type="NCBIfam" id="TIGR01172">
    <property type="entry name" value="cysE"/>
    <property type="match status" value="1"/>
</dbReference>
<comment type="catalytic activity">
    <reaction evidence="9">
        <text>L-serine + acetyl-CoA = O-acetyl-L-serine + CoA</text>
        <dbReference type="Rhea" id="RHEA:24560"/>
        <dbReference type="ChEBI" id="CHEBI:33384"/>
        <dbReference type="ChEBI" id="CHEBI:57287"/>
        <dbReference type="ChEBI" id="CHEBI:57288"/>
        <dbReference type="ChEBI" id="CHEBI:58340"/>
        <dbReference type="EC" id="2.3.1.30"/>
    </reaction>
</comment>
<keyword evidence="5" id="KW-0028">Amino-acid biosynthesis</keyword>
<dbReference type="InterPro" id="IPR011004">
    <property type="entry name" value="Trimer_LpxA-like_sf"/>
</dbReference>
<organism evidence="11 12">
    <name type="scientific">Rhodobium orientis</name>
    <dbReference type="NCBI Taxonomy" id="34017"/>
    <lineage>
        <taxon>Bacteria</taxon>
        <taxon>Pseudomonadati</taxon>
        <taxon>Pseudomonadota</taxon>
        <taxon>Alphaproteobacteria</taxon>
        <taxon>Hyphomicrobiales</taxon>
        <taxon>Rhodobiaceae</taxon>
        <taxon>Rhodobium</taxon>
    </lineage>
</organism>
<evidence type="ECO:0000313" key="11">
    <source>
        <dbReference type="EMBL" id="RAI28154.1"/>
    </source>
</evidence>
<name>A0A327JRU7_9HYPH</name>
<accession>A0A327JRU7</accession>
<dbReference type="UniPathway" id="UPA00136">
    <property type="reaction ID" value="UER00199"/>
</dbReference>
<comment type="similarity">
    <text evidence="2">Belongs to the transferase hexapeptide repeat family.</text>
</comment>
<evidence type="ECO:0000259" key="10">
    <source>
        <dbReference type="SMART" id="SM00971"/>
    </source>
</evidence>